<organism evidence="8 9">
    <name type="scientific">Rhizophagus irregularis</name>
    <dbReference type="NCBI Taxonomy" id="588596"/>
    <lineage>
        <taxon>Eukaryota</taxon>
        <taxon>Fungi</taxon>
        <taxon>Fungi incertae sedis</taxon>
        <taxon>Mucoromycota</taxon>
        <taxon>Glomeromycotina</taxon>
        <taxon>Glomeromycetes</taxon>
        <taxon>Glomerales</taxon>
        <taxon>Glomeraceae</taxon>
        <taxon>Rhizophagus</taxon>
    </lineage>
</organism>
<dbReference type="VEuPathDB" id="FungiDB:RhiirA1_306702"/>
<accession>A0A2N1MKI3</accession>
<dbReference type="EMBL" id="LLXL01002012">
    <property type="protein sequence ID" value="PKK62130.1"/>
    <property type="molecule type" value="Genomic_DNA"/>
</dbReference>
<dbReference type="VEuPathDB" id="FungiDB:FUN_005320"/>
<dbReference type="PANTHER" id="PTHR23511">
    <property type="entry name" value="SYNAPTIC VESICLE GLYCOPROTEIN 2"/>
    <property type="match status" value="1"/>
</dbReference>
<dbReference type="InterPro" id="IPR005828">
    <property type="entry name" value="MFS_sugar_transport-like"/>
</dbReference>
<dbReference type="VEuPathDB" id="FungiDB:RhiirFUN_004991"/>
<proteinExistence type="predicted"/>
<evidence type="ECO:0000259" key="7">
    <source>
        <dbReference type="PROSITE" id="PS50850"/>
    </source>
</evidence>
<dbReference type="Gene3D" id="1.20.1250.20">
    <property type="entry name" value="MFS general substrate transporter like domains"/>
    <property type="match status" value="1"/>
</dbReference>
<gene>
    <name evidence="8" type="ORF">RhiirC2_702390</name>
</gene>
<feature type="transmembrane region" description="Helical" evidence="6">
    <location>
        <begin position="110"/>
        <end position="128"/>
    </location>
</feature>
<comment type="caution">
    <text evidence="8">The sequence shown here is derived from an EMBL/GenBank/DDBJ whole genome shotgun (WGS) entry which is preliminary data.</text>
</comment>
<dbReference type="AlphaFoldDB" id="A0A2N1MKI3"/>
<evidence type="ECO:0000256" key="4">
    <source>
        <dbReference type="ARBA" id="ARBA00022989"/>
    </source>
</evidence>
<dbReference type="InterPro" id="IPR036259">
    <property type="entry name" value="MFS_trans_sf"/>
</dbReference>
<keyword evidence="4 6" id="KW-1133">Transmembrane helix</keyword>
<feature type="transmembrane region" description="Helical" evidence="6">
    <location>
        <begin position="134"/>
        <end position="157"/>
    </location>
</feature>
<dbReference type="InterPro" id="IPR020846">
    <property type="entry name" value="MFS_dom"/>
</dbReference>
<evidence type="ECO:0000256" key="2">
    <source>
        <dbReference type="ARBA" id="ARBA00022448"/>
    </source>
</evidence>
<sequence length="165" mass="18164">MSTSNPKSPSREDLDDTRRAALEEIDNAKFGWFHIRACLVAGIGFFTDAYDLFSINLVSAILGYTYFSSINANEVPTDIDSGLKSSAAIGTMFGQLIFGWMADRFGRKKMYGIELMIIIVTTIGSALSPKNLSIDMYTIIIIWRLILGLGIGGDYPLSASKYLII</sequence>
<evidence type="ECO:0000313" key="9">
    <source>
        <dbReference type="Proteomes" id="UP000233469"/>
    </source>
</evidence>
<keyword evidence="3 6" id="KW-0812">Transmembrane</keyword>
<dbReference type="GO" id="GO:0016020">
    <property type="term" value="C:membrane"/>
    <property type="evidence" value="ECO:0007669"/>
    <property type="project" value="UniProtKB-SubCell"/>
</dbReference>
<name>A0A2N1MKI3_9GLOM</name>
<dbReference type="Pfam" id="PF00083">
    <property type="entry name" value="Sugar_tr"/>
    <property type="match status" value="1"/>
</dbReference>
<evidence type="ECO:0000256" key="3">
    <source>
        <dbReference type="ARBA" id="ARBA00022692"/>
    </source>
</evidence>
<evidence type="ECO:0000313" key="8">
    <source>
        <dbReference type="EMBL" id="PKK62130.1"/>
    </source>
</evidence>
<protein>
    <submittedName>
        <fullName evidence="8">MFS general substrate transporter</fullName>
    </submittedName>
</protein>
<dbReference type="SUPFAM" id="SSF103473">
    <property type="entry name" value="MFS general substrate transporter"/>
    <property type="match status" value="1"/>
</dbReference>
<keyword evidence="5 6" id="KW-0472">Membrane</keyword>
<evidence type="ECO:0000256" key="6">
    <source>
        <dbReference type="SAM" id="Phobius"/>
    </source>
</evidence>
<keyword evidence="2" id="KW-0813">Transport</keyword>
<reference evidence="8 9" key="2">
    <citation type="submission" date="2017-10" db="EMBL/GenBank/DDBJ databases">
        <title>Extensive intraspecific genome diversity in a model arbuscular mycorrhizal fungus.</title>
        <authorList>
            <person name="Chen E.C.H."/>
            <person name="Morin E."/>
            <person name="Baudet D."/>
            <person name="Noel J."/>
            <person name="Ndikumana S."/>
            <person name="Charron P."/>
            <person name="St-Onge C."/>
            <person name="Giorgi J."/>
            <person name="Grigoriev I.V."/>
            <person name="Roux C."/>
            <person name="Martin F.M."/>
            <person name="Corradi N."/>
        </authorList>
    </citation>
    <scope>NUCLEOTIDE SEQUENCE [LARGE SCALE GENOMIC DNA]</scope>
    <source>
        <strain evidence="8 9">C2</strain>
    </source>
</reference>
<reference evidence="8 9" key="1">
    <citation type="submission" date="2016-04" db="EMBL/GenBank/DDBJ databases">
        <title>Genome analyses suggest a sexual origin of heterokaryosis in a supposedly ancient asexual fungus.</title>
        <authorList>
            <person name="Ropars J."/>
            <person name="Sedzielewska K."/>
            <person name="Noel J."/>
            <person name="Charron P."/>
            <person name="Farinelli L."/>
            <person name="Marton T."/>
            <person name="Kruger M."/>
            <person name="Pelin A."/>
            <person name="Brachmann A."/>
            <person name="Corradi N."/>
        </authorList>
    </citation>
    <scope>NUCLEOTIDE SEQUENCE [LARGE SCALE GENOMIC DNA]</scope>
    <source>
        <strain evidence="8 9">C2</strain>
    </source>
</reference>
<dbReference type="Proteomes" id="UP000233469">
    <property type="component" value="Unassembled WGS sequence"/>
</dbReference>
<dbReference type="PANTHER" id="PTHR23511:SF34">
    <property type="entry name" value="SYNAPTIC VESICLE GLYCOPROTEIN 2"/>
    <property type="match status" value="1"/>
</dbReference>
<dbReference type="GO" id="GO:0022857">
    <property type="term" value="F:transmembrane transporter activity"/>
    <property type="evidence" value="ECO:0007669"/>
    <property type="project" value="InterPro"/>
</dbReference>
<evidence type="ECO:0000256" key="1">
    <source>
        <dbReference type="ARBA" id="ARBA00004141"/>
    </source>
</evidence>
<comment type="subcellular location">
    <subcellularLocation>
        <location evidence="1">Membrane</location>
        <topology evidence="1">Multi-pass membrane protein</topology>
    </subcellularLocation>
</comment>
<feature type="domain" description="Major facilitator superfamily (MFS) profile" evidence="7">
    <location>
        <begin position="37"/>
        <end position="165"/>
    </location>
</feature>
<evidence type="ECO:0000256" key="5">
    <source>
        <dbReference type="ARBA" id="ARBA00023136"/>
    </source>
</evidence>
<dbReference type="PROSITE" id="PS50850">
    <property type="entry name" value="MFS"/>
    <property type="match status" value="1"/>
</dbReference>